<keyword evidence="4 6" id="KW-1133">Transmembrane helix</keyword>
<dbReference type="Proteomes" id="UP000013988">
    <property type="component" value="Unassembled WGS sequence"/>
</dbReference>
<evidence type="ECO:0000256" key="5">
    <source>
        <dbReference type="ARBA" id="ARBA00023136"/>
    </source>
</evidence>
<proteinExistence type="inferred from homology"/>
<dbReference type="Pfam" id="PF02687">
    <property type="entry name" value="FtsX"/>
    <property type="match status" value="1"/>
</dbReference>
<feature type="transmembrane region" description="Helical" evidence="6">
    <location>
        <begin position="149"/>
        <end position="172"/>
    </location>
</feature>
<evidence type="ECO:0000256" key="4">
    <source>
        <dbReference type="ARBA" id="ARBA00022989"/>
    </source>
</evidence>
<accession>R9C663</accession>
<keyword evidence="8" id="KW-0449">Lipoprotein</keyword>
<feature type="transmembrane region" description="Helical" evidence="6">
    <location>
        <begin position="589"/>
        <end position="611"/>
    </location>
</feature>
<evidence type="ECO:0000256" key="3">
    <source>
        <dbReference type="ARBA" id="ARBA00022692"/>
    </source>
</evidence>
<dbReference type="PANTHER" id="PTHR46795:SF3">
    <property type="entry name" value="ABC TRANSPORTER PERMEASE"/>
    <property type="match status" value="1"/>
</dbReference>
<evidence type="ECO:0000256" key="1">
    <source>
        <dbReference type="ARBA" id="ARBA00004651"/>
    </source>
</evidence>
<dbReference type="PIRSF" id="PIRSF018968">
    <property type="entry name" value="ABC_permease_BceB"/>
    <property type="match status" value="1"/>
</dbReference>
<dbReference type="InterPro" id="IPR027022">
    <property type="entry name" value="ABC_permease_BceB-typ"/>
</dbReference>
<comment type="subcellular location">
    <subcellularLocation>
        <location evidence="1 6">Cell membrane</location>
        <topology evidence="1 6">Multi-pass membrane protein</topology>
    </subcellularLocation>
</comment>
<dbReference type="EMBL" id="ASRV01000150">
    <property type="protein sequence ID" value="EOR24490.1"/>
    <property type="molecule type" value="Genomic_DNA"/>
</dbReference>
<dbReference type="PANTHER" id="PTHR46795">
    <property type="entry name" value="ABC TRANSPORTER PERMEASE-RELATED-RELATED"/>
    <property type="match status" value="1"/>
</dbReference>
<comment type="similarity">
    <text evidence="6">Belongs to the ABC-4 integral membrane protein family.</text>
</comment>
<keyword evidence="3 6" id="KW-0812">Transmembrane</keyword>
<keyword evidence="6" id="KW-0813">Transport</keyword>
<feature type="domain" description="ABC3 transporter permease C-terminal" evidence="7">
    <location>
        <begin position="65"/>
        <end position="173"/>
    </location>
</feature>
<feature type="transmembrane region" description="Helical" evidence="6">
    <location>
        <begin position="623"/>
        <end position="647"/>
    </location>
</feature>
<keyword evidence="5 6" id="KW-0472">Membrane</keyword>
<feature type="transmembrane region" description="Helical" evidence="6">
    <location>
        <begin position="106"/>
        <end position="129"/>
    </location>
</feature>
<keyword evidence="9" id="KW-1185">Reference proteome</keyword>
<dbReference type="AlphaFoldDB" id="R9C663"/>
<feature type="transmembrane region" description="Helical" evidence="6">
    <location>
        <begin position="201"/>
        <end position="219"/>
    </location>
</feature>
<dbReference type="GO" id="GO:0005886">
    <property type="term" value="C:plasma membrane"/>
    <property type="evidence" value="ECO:0007669"/>
    <property type="project" value="UniProtKB-SubCell"/>
</dbReference>
<feature type="transmembrane region" description="Helical" evidence="6">
    <location>
        <begin position="231"/>
        <end position="254"/>
    </location>
</feature>
<feature type="transmembrane region" description="Helical" evidence="6">
    <location>
        <begin position="21"/>
        <end position="38"/>
    </location>
</feature>
<keyword evidence="2 6" id="KW-1003">Cell membrane</keyword>
<dbReference type="RefSeq" id="WP_016207890.1">
    <property type="nucleotide sequence ID" value="NZ_ASRV01000150.1"/>
</dbReference>
<feature type="transmembrane region" description="Helical" evidence="6">
    <location>
        <begin position="58"/>
        <end position="78"/>
    </location>
</feature>
<evidence type="ECO:0000256" key="6">
    <source>
        <dbReference type="PIRNR" id="PIRNR018968"/>
    </source>
</evidence>
<dbReference type="GO" id="GO:0055085">
    <property type="term" value="P:transmembrane transport"/>
    <property type="evidence" value="ECO:0007669"/>
    <property type="project" value="UniProtKB-UniRule"/>
</dbReference>
<feature type="transmembrane region" description="Helical" evidence="6">
    <location>
        <begin position="530"/>
        <end position="555"/>
    </location>
</feature>
<gene>
    <name evidence="8" type="ORF">A500_12854</name>
</gene>
<dbReference type="InterPro" id="IPR003838">
    <property type="entry name" value="ABC3_permease_C"/>
</dbReference>
<evidence type="ECO:0000256" key="2">
    <source>
        <dbReference type="ARBA" id="ARBA00022475"/>
    </source>
</evidence>
<reference evidence="8 9" key="1">
    <citation type="submission" date="2013-03" db="EMBL/GenBank/DDBJ databases">
        <title>Whole genome shotgun sequencing of Clostridium sartagoforme AAU1.</title>
        <authorList>
            <person name="Joshi C.G."/>
            <person name="Duggirala S.M."/>
            <person name="Nathani N.M."/>
            <person name="Bhatt V.D."/>
            <person name="Patel A.K."/>
            <person name="Pandya P.R."/>
            <person name="KaPatel J.A."/>
        </authorList>
    </citation>
    <scope>NUCLEOTIDE SEQUENCE [LARGE SCALE GENOMIC DNA]</scope>
    <source>
        <strain evidence="8 9">AAU1</strain>
    </source>
</reference>
<dbReference type="PATRIC" id="fig|1202534.3.peg.2549"/>
<protein>
    <submittedName>
        <fullName evidence="8">Lipoprotein release ABC transporter permease</fullName>
    </submittedName>
</protein>
<dbReference type="InterPro" id="IPR052536">
    <property type="entry name" value="ABC-4_Integral_Memb_Prot"/>
</dbReference>
<dbReference type="OrthoDB" id="9781780at2"/>
<evidence type="ECO:0000313" key="8">
    <source>
        <dbReference type="EMBL" id="EOR24490.1"/>
    </source>
</evidence>
<organism evidence="8 9">
    <name type="scientific">Clostridium sartagoforme AAU1</name>
    <dbReference type="NCBI Taxonomy" id="1202534"/>
    <lineage>
        <taxon>Bacteria</taxon>
        <taxon>Bacillati</taxon>
        <taxon>Bacillota</taxon>
        <taxon>Clostridia</taxon>
        <taxon>Eubacteriales</taxon>
        <taxon>Clostridiaceae</taxon>
        <taxon>Clostridium</taxon>
    </lineage>
</organism>
<comment type="caution">
    <text evidence="8">The sequence shown here is derived from an EMBL/GenBank/DDBJ whole genome shotgun (WGS) entry which is preliminary data.</text>
</comment>
<name>R9C663_9CLOT</name>
<sequence length="657" mass="74319">MSNMFYQKLAATNIKKNGKTYFPYILTCISSIAMFYIMHFISVNDGLDVMSGGRELKIILNLGTYVIGLFSIIFLFYTNSFLIKRRKKELGLYNILGMEKRHIAKVLFWEIFFVTLISMVLGLLLGIGVSKLIFLVLLKILHFKVPMGFFISTKSLIITAALFGFIFVLTLLNNLRQIYLAKPVELLKGGQVGEKEPRTRWVLTLIGLTSLGSGYYIAVTTEAPLAALNRFFLAVILVMIGTWALFTAGSIALLKMLRKNKKFYYKTNHFINVSGMIYRMKQNAIGLANICILSTTVLVMISTTVSLYIGMEDVLRTRYPRDISISAENVSKEQAEELNSMIKEQAEKNGTAMEDIVKYRSFSLAMIQDKNYFTDDSNDLDANNLCFLELIPLSEYNDLENKSITLNENEVLLFTYRGGIAEDSLNILDNEFKIKERINNMTVDGIASAIVANGYFVVVPDEKTIEEVYDSSTRADGDMGELSYYFAFDTDDNAEKEITLTNEINNKIQELSVNGSCEGVEESRESFFSLYGGLFFLGIFLGVLFIMATVLIIYYKQISEGYDDKERFEIMKKVGMSKEEIKKSISSQVLMVFFMPLLTAIIHIAFAFKVIVKLLAVLNLTNVTLFAFCTAGTIFVFAIFYAIVYVLTSKVYYKIVS</sequence>
<feature type="transmembrane region" description="Helical" evidence="6">
    <location>
        <begin position="286"/>
        <end position="311"/>
    </location>
</feature>
<evidence type="ECO:0000313" key="9">
    <source>
        <dbReference type="Proteomes" id="UP000013988"/>
    </source>
</evidence>
<evidence type="ECO:0000259" key="7">
    <source>
        <dbReference type="Pfam" id="PF02687"/>
    </source>
</evidence>